<evidence type="ECO:0000313" key="2">
    <source>
        <dbReference type="Proteomes" id="UP000789525"/>
    </source>
</evidence>
<name>A0ACA9KQS5_9GLOM</name>
<evidence type="ECO:0000313" key="1">
    <source>
        <dbReference type="EMBL" id="CAG8486577.1"/>
    </source>
</evidence>
<reference evidence="1" key="1">
    <citation type="submission" date="2021-06" db="EMBL/GenBank/DDBJ databases">
        <authorList>
            <person name="Kallberg Y."/>
            <person name="Tangrot J."/>
            <person name="Rosling A."/>
        </authorList>
    </citation>
    <scope>NUCLEOTIDE SEQUENCE</scope>
    <source>
        <strain evidence="1">CL356</strain>
    </source>
</reference>
<protein>
    <submittedName>
        <fullName evidence="1">15920_t:CDS:1</fullName>
    </submittedName>
</protein>
<gene>
    <name evidence="1" type="ORF">ACOLOM_LOCUS2210</name>
</gene>
<dbReference type="Proteomes" id="UP000789525">
    <property type="component" value="Unassembled WGS sequence"/>
</dbReference>
<proteinExistence type="predicted"/>
<accession>A0ACA9KQS5</accession>
<comment type="caution">
    <text evidence="1">The sequence shown here is derived from an EMBL/GenBank/DDBJ whole genome shotgun (WGS) entry which is preliminary data.</text>
</comment>
<keyword evidence="2" id="KW-1185">Reference proteome</keyword>
<organism evidence="1 2">
    <name type="scientific">Acaulospora colombiana</name>
    <dbReference type="NCBI Taxonomy" id="27376"/>
    <lineage>
        <taxon>Eukaryota</taxon>
        <taxon>Fungi</taxon>
        <taxon>Fungi incertae sedis</taxon>
        <taxon>Mucoromycota</taxon>
        <taxon>Glomeromycotina</taxon>
        <taxon>Glomeromycetes</taxon>
        <taxon>Diversisporales</taxon>
        <taxon>Acaulosporaceae</taxon>
        <taxon>Acaulospora</taxon>
    </lineage>
</organism>
<dbReference type="EMBL" id="CAJVPT010002733">
    <property type="protein sequence ID" value="CAG8486577.1"/>
    <property type="molecule type" value="Genomic_DNA"/>
</dbReference>
<sequence length="435" mass="48306">MSHLCQGAIYISSAEDIQESINCANQLDIPVVARSGGHSYEDYSLGGRDGVLVIDVRELNQVTVDPESQTAVIGSGNRLGPIYAKLNETGFLIAAGSCPNVGIGGQATGRKYGMLSDNVIAVDIVTSDGTFLSPVNSTQHPDLFFALRGAGNAGYGIVTSFTIKVYPVPSTVTIFNFTYATNDAQKIFNAFSTFGPQLNTNFSFYLSLFPDIIYEDNDCDKNDDPDKLTIHGSNLGTLGETKAILEEFVNTTNPIKTVFIEGGWWDTVIEYIGDGNETTVLKPYFYPEPFKQKSFFVNSPGLSSEGLTFLQNYINSSKCKTVVLIELYGGGRVNEISPDESSFFHRDSLYLIQLETKLKGVGHDTWEECLEAVRKFGIEFQENYTSYHSYQNYIDGELSDWGTRYYGYHFSKLIEIKAKYDPINRFNWAQSIPIK</sequence>